<comment type="caution">
    <text evidence="1">The sequence shown here is derived from an EMBL/GenBank/DDBJ whole genome shotgun (WGS) entry which is preliminary data.</text>
</comment>
<reference evidence="1" key="1">
    <citation type="submission" date="2023-06" db="EMBL/GenBank/DDBJ databases">
        <title>Genome-scale phylogeny and comparative genomics of the fungal order Sordariales.</title>
        <authorList>
            <consortium name="Lawrence Berkeley National Laboratory"/>
            <person name="Hensen N."/>
            <person name="Bonometti L."/>
            <person name="Westerberg I."/>
            <person name="Brannstrom I.O."/>
            <person name="Guillou S."/>
            <person name="Cros-Aarteil S."/>
            <person name="Calhoun S."/>
            <person name="Haridas S."/>
            <person name="Kuo A."/>
            <person name="Mondo S."/>
            <person name="Pangilinan J."/>
            <person name="Riley R."/>
            <person name="LaButti K."/>
            <person name="Andreopoulos B."/>
            <person name="Lipzen A."/>
            <person name="Chen C."/>
            <person name="Yanf M."/>
            <person name="Daum C."/>
            <person name="Ng V."/>
            <person name="Clum A."/>
            <person name="Steindorff A."/>
            <person name="Ohm R."/>
            <person name="Martin F."/>
            <person name="Silar P."/>
            <person name="Natvig D."/>
            <person name="Lalanne C."/>
            <person name="Gautier V."/>
            <person name="Ament-velasquez S.L."/>
            <person name="Kruys A."/>
            <person name="Hutchinson M.I."/>
            <person name="Powell A.J."/>
            <person name="Barry K."/>
            <person name="Miller A.N."/>
            <person name="Grigoriev I.V."/>
            <person name="Debuchy R."/>
            <person name="Gladieux P."/>
            <person name="Thoren M.H."/>
            <person name="Johannesson H."/>
        </authorList>
    </citation>
    <scope>NUCLEOTIDE SEQUENCE</scope>
    <source>
        <strain evidence="1">SMH2392-1A</strain>
    </source>
</reference>
<dbReference type="RefSeq" id="XP_060302058.1">
    <property type="nucleotide sequence ID" value="XM_060440780.1"/>
</dbReference>
<organism evidence="1 2">
    <name type="scientific">Lasiosphaeria miniovina</name>
    <dbReference type="NCBI Taxonomy" id="1954250"/>
    <lineage>
        <taxon>Eukaryota</taxon>
        <taxon>Fungi</taxon>
        <taxon>Dikarya</taxon>
        <taxon>Ascomycota</taxon>
        <taxon>Pezizomycotina</taxon>
        <taxon>Sordariomycetes</taxon>
        <taxon>Sordariomycetidae</taxon>
        <taxon>Sordariales</taxon>
        <taxon>Lasiosphaeriaceae</taxon>
        <taxon>Lasiosphaeria</taxon>
    </lineage>
</organism>
<proteinExistence type="predicted"/>
<evidence type="ECO:0000313" key="2">
    <source>
        <dbReference type="Proteomes" id="UP001172101"/>
    </source>
</evidence>
<dbReference type="AlphaFoldDB" id="A0AA40BFE0"/>
<protein>
    <submittedName>
        <fullName evidence="1">Uncharacterized protein</fullName>
    </submittedName>
</protein>
<evidence type="ECO:0000313" key="1">
    <source>
        <dbReference type="EMBL" id="KAK0733181.1"/>
    </source>
</evidence>
<dbReference type="Proteomes" id="UP001172101">
    <property type="component" value="Unassembled WGS sequence"/>
</dbReference>
<gene>
    <name evidence="1" type="ORF">B0T26DRAFT_683052</name>
</gene>
<name>A0AA40BFE0_9PEZI</name>
<dbReference type="GeneID" id="85324050"/>
<accession>A0AA40BFE0</accession>
<sequence length="66" mass="7211">MLLLSEIGGRTTDWSGRVIDWAVGRELGPTVEIFAATTGFHTTVLGRGNIEVLSGFFCALDSPREW</sequence>
<keyword evidence="2" id="KW-1185">Reference proteome</keyword>
<dbReference type="EMBL" id="JAUIRO010000001">
    <property type="protein sequence ID" value="KAK0733181.1"/>
    <property type="molecule type" value="Genomic_DNA"/>
</dbReference>